<sequence length="108" mass="11962">MIGCEHFAQVICEVGSGPSIYEADPTAVLIDIKASERAKALRIVESLPLLLNEKKRKDDQIISFNPDAWIRLQLLCTDLLRRKRAKASPNPSIAPAPRPSKSLNKKGE</sequence>
<name>A0ACC2L4G8_PERAE</name>
<keyword evidence="2" id="KW-1185">Reference proteome</keyword>
<accession>A0ACC2L4G8</accession>
<gene>
    <name evidence="1" type="ORF">MRB53_021284</name>
</gene>
<evidence type="ECO:0000313" key="1">
    <source>
        <dbReference type="EMBL" id="KAJ8627977.1"/>
    </source>
</evidence>
<reference evidence="1 2" key="1">
    <citation type="journal article" date="2022" name="Hortic Res">
        <title>A haplotype resolved chromosomal level avocado genome allows analysis of novel avocado genes.</title>
        <authorList>
            <person name="Nath O."/>
            <person name="Fletcher S.J."/>
            <person name="Hayward A."/>
            <person name="Shaw L.M."/>
            <person name="Masouleh A.K."/>
            <person name="Furtado A."/>
            <person name="Henry R.J."/>
            <person name="Mitter N."/>
        </authorList>
    </citation>
    <scope>NUCLEOTIDE SEQUENCE [LARGE SCALE GENOMIC DNA]</scope>
    <source>
        <strain evidence="2">cv. Hass</strain>
    </source>
</reference>
<dbReference type="EMBL" id="CM056814">
    <property type="protein sequence ID" value="KAJ8627977.1"/>
    <property type="molecule type" value="Genomic_DNA"/>
</dbReference>
<proteinExistence type="predicted"/>
<evidence type="ECO:0000313" key="2">
    <source>
        <dbReference type="Proteomes" id="UP001234297"/>
    </source>
</evidence>
<organism evidence="1 2">
    <name type="scientific">Persea americana</name>
    <name type="common">Avocado</name>
    <dbReference type="NCBI Taxonomy" id="3435"/>
    <lineage>
        <taxon>Eukaryota</taxon>
        <taxon>Viridiplantae</taxon>
        <taxon>Streptophyta</taxon>
        <taxon>Embryophyta</taxon>
        <taxon>Tracheophyta</taxon>
        <taxon>Spermatophyta</taxon>
        <taxon>Magnoliopsida</taxon>
        <taxon>Magnoliidae</taxon>
        <taxon>Laurales</taxon>
        <taxon>Lauraceae</taxon>
        <taxon>Persea</taxon>
    </lineage>
</organism>
<dbReference type="Proteomes" id="UP001234297">
    <property type="component" value="Chromosome 6"/>
</dbReference>
<comment type="caution">
    <text evidence="1">The sequence shown here is derived from an EMBL/GenBank/DDBJ whole genome shotgun (WGS) entry which is preliminary data.</text>
</comment>
<protein>
    <submittedName>
        <fullName evidence="1">Uncharacterized protein</fullName>
    </submittedName>
</protein>